<feature type="compositionally biased region" description="Basic residues" evidence="1">
    <location>
        <begin position="32"/>
        <end position="41"/>
    </location>
</feature>
<keyword evidence="4" id="KW-1185">Reference proteome</keyword>
<keyword evidence="2" id="KW-0472">Membrane</keyword>
<accession>A0ABR9K5R4</accession>
<evidence type="ECO:0000256" key="2">
    <source>
        <dbReference type="SAM" id="Phobius"/>
    </source>
</evidence>
<feature type="transmembrane region" description="Helical" evidence="2">
    <location>
        <begin position="49"/>
        <end position="80"/>
    </location>
</feature>
<dbReference type="RefSeq" id="WP_192773001.1">
    <property type="nucleotide sequence ID" value="NZ_BAAASY010000015.1"/>
</dbReference>
<evidence type="ECO:0000256" key="1">
    <source>
        <dbReference type="SAM" id="MobiDB-lite"/>
    </source>
</evidence>
<name>A0ABR9K5R4_9ACTN</name>
<feature type="compositionally biased region" description="Low complexity" evidence="1">
    <location>
        <begin position="1"/>
        <end position="17"/>
    </location>
</feature>
<keyword evidence="2" id="KW-1133">Transmembrane helix</keyword>
<evidence type="ECO:0000313" key="4">
    <source>
        <dbReference type="Proteomes" id="UP000661607"/>
    </source>
</evidence>
<keyword evidence="2" id="KW-0812">Transmembrane</keyword>
<sequence>MTNTQTTTTATLETPDTPETPHEVFGAAPHEKRGKAKKSKAKRRVAKGLAWFALLFTAVLVLAEPWLLVPVAAMLAAIALED</sequence>
<dbReference type="EMBL" id="JADBEF010000001">
    <property type="protein sequence ID" value="MBE1557356.1"/>
    <property type="molecule type" value="Genomic_DNA"/>
</dbReference>
<evidence type="ECO:0000313" key="3">
    <source>
        <dbReference type="EMBL" id="MBE1557356.1"/>
    </source>
</evidence>
<feature type="region of interest" description="Disordered" evidence="1">
    <location>
        <begin position="1"/>
        <end position="41"/>
    </location>
</feature>
<comment type="caution">
    <text evidence="3">The sequence shown here is derived from an EMBL/GenBank/DDBJ whole genome shotgun (WGS) entry which is preliminary data.</text>
</comment>
<protein>
    <recommendedName>
        <fullName evidence="5">AI-2E family transporter</fullName>
    </recommendedName>
</protein>
<evidence type="ECO:0008006" key="5">
    <source>
        <dbReference type="Google" id="ProtNLM"/>
    </source>
</evidence>
<reference evidence="3 4" key="1">
    <citation type="submission" date="2020-10" db="EMBL/GenBank/DDBJ databases">
        <title>Sequencing the genomes of 1000 actinobacteria strains.</title>
        <authorList>
            <person name="Klenk H.-P."/>
        </authorList>
    </citation>
    <scope>NUCLEOTIDE SEQUENCE [LARGE SCALE GENOMIC DNA]</scope>
    <source>
        <strain evidence="3 4">DSM 43748</strain>
    </source>
</reference>
<gene>
    <name evidence="3" type="ORF">H4W81_000135</name>
</gene>
<proteinExistence type="predicted"/>
<organism evidence="3 4">
    <name type="scientific">Nonomuraea africana</name>
    <dbReference type="NCBI Taxonomy" id="46171"/>
    <lineage>
        <taxon>Bacteria</taxon>
        <taxon>Bacillati</taxon>
        <taxon>Actinomycetota</taxon>
        <taxon>Actinomycetes</taxon>
        <taxon>Streptosporangiales</taxon>
        <taxon>Streptosporangiaceae</taxon>
        <taxon>Nonomuraea</taxon>
    </lineage>
</organism>
<dbReference type="Proteomes" id="UP000661607">
    <property type="component" value="Unassembled WGS sequence"/>
</dbReference>